<name>A0A875S727_EENNA</name>
<accession>A0A875S727</accession>
<keyword evidence="5" id="KW-0539">Nucleus</keyword>
<evidence type="ECO:0000256" key="4">
    <source>
        <dbReference type="ARBA" id="ARBA00023187"/>
    </source>
</evidence>
<dbReference type="Pfam" id="PF23241">
    <property type="entry name" value="HAT_PRP39_C"/>
    <property type="match status" value="1"/>
</dbReference>
<sequence length="651" mass="76938">MALSTEKVKYPEWLQIRSESLADPDNLVISSRLLDYIEDIVDINTDEIKQSEPLQQRAHFDFDRILNKFPYLTSYWKRYVTVEYALNGLESSALILERAVLSFPQCIDLWIDYINIVVANKLKIDSEVKKLFEEASHHVGRQYMSDPFWDLYLEWEEKHSGKNSNAYIDLYLTIIRIPLHQYARYFEAFSSLRDSFTIKDLIPEQHLISHEDTTLISSMQSLKLKSIENWDQLNDKSASLLLQDYFYRVFVETEKGTNSRWEYESKIDRIEFDATPVTDEDLDAWNTYLDYEETQGDVAQIISLYERCLIPTCSYQSIWIRYLKFLIAETHDNDRIVYLFNRACDTFVPKEFTNIRYMFAKFYEETLHDFDGAKEVYFSLVSEYPYECRPVTETFQFLYRQNKDKDSVVKDALTTVKIYIQDHYDIVRNPRKITSLGGSIIKSTHFQALYRLLNFKNVSQLIVEAGKVFWLERHLIKKTRQLLISLFKEDLVKSSIPYWYFFFKFELCQRNKKNLSNIVNYIKYFAQMPIAEVNYLISAYNDFAFKNSSKAELIGTSREIVRHYLETDVESSTAMKHFLKSRLSTDRNEELTNKRLQVENGHPSGKRDGRPRINNTIDYTLRLSEIGVPALPEFSNVERANTPVEYIHPVE</sequence>
<dbReference type="InterPro" id="IPR011990">
    <property type="entry name" value="TPR-like_helical_dom_sf"/>
</dbReference>
<dbReference type="GeneID" id="62196891"/>
<dbReference type="GO" id="GO:0030627">
    <property type="term" value="F:pre-mRNA 5'-splice site binding"/>
    <property type="evidence" value="ECO:0007669"/>
    <property type="project" value="TreeGrafter"/>
</dbReference>
<gene>
    <name evidence="7" type="ORF">FOA43_003491</name>
</gene>
<dbReference type="GO" id="GO:0005685">
    <property type="term" value="C:U1 snRNP"/>
    <property type="evidence" value="ECO:0007669"/>
    <property type="project" value="TreeGrafter"/>
</dbReference>
<evidence type="ECO:0000256" key="6">
    <source>
        <dbReference type="ARBA" id="ARBA00038019"/>
    </source>
</evidence>
<dbReference type="Proteomes" id="UP000662931">
    <property type="component" value="Chromosome 4"/>
</dbReference>
<evidence type="ECO:0000256" key="1">
    <source>
        <dbReference type="ARBA" id="ARBA00004123"/>
    </source>
</evidence>
<dbReference type="AlphaFoldDB" id="A0A875S727"/>
<dbReference type="SUPFAM" id="SSF48452">
    <property type="entry name" value="TPR-like"/>
    <property type="match status" value="1"/>
</dbReference>
<dbReference type="InterPro" id="IPR003107">
    <property type="entry name" value="HAT"/>
</dbReference>
<dbReference type="GO" id="GO:0071004">
    <property type="term" value="C:U2-type prespliceosome"/>
    <property type="evidence" value="ECO:0007669"/>
    <property type="project" value="TreeGrafter"/>
</dbReference>
<evidence type="ECO:0008006" key="9">
    <source>
        <dbReference type="Google" id="ProtNLM"/>
    </source>
</evidence>
<keyword evidence="2" id="KW-0507">mRNA processing</keyword>
<dbReference type="PANTHER" id="PTHR17204:SF5">
    <property type="entry name" value="PRE-MRNA-PROCESSING FACTOR 39"/>
    <property type="match status" value="1"/>
</dbReference>
<keyword evidence="4" id="KW-0508">mRNA splicing</keyword>
<dbReference type="GO" id="GO:0000243">
    <property type="term" value="C:commitment complex"/>
    <property type="evidence" value="ECO:0007669"/>
    <property type="project" value="TreeGrafter"/>
</dbReference>
<dbReference type="RefSeq" id="XP_038779670.1">
    <property type="nucleotide sequence ID" value="XM_038923742.1"/>
</dbReference>
<dbReference type="GO" id="GO:0000395">
    <property type="term" value="P:mRNA 5'-splice site recognition"/>
    <property type="evidence" value="ECO:0007669"/>
    <property type="project" value="TreeGrafter"/>
</dbReference>
<reference evidence="7" key="1">
    <citation type="submission" date="2020-10" db="EMBL/GenBank/DDBJ databases">
        <authorList>
            <person name="Roach M.J.R."/>
        </authorList>
    </citation>
    <scope>NUCLEOTIDE SEQUENCE</scope>
    <source>
        <strain evidence="7">CBS 1945</strain>
    </source>
</reference>
<evidence type="ECO:0000256" key="3">
    <source>
        <dbReference type="ARBA" id="ARBA00022737"/>
    </source>
</evidence>
<dbReference type="SMART" id="SM00386">
    <property type="entry name" value="HAT"/>
    <property type="match status" value="5"/>
</dbReference>
<organism evidence="7 8">
    <name type="scientific">Eeniella nana</name>
    <name type="common">Yeast</name>
    <name type="synonym">Brettanomyces nanus</name>
    <dbReference type="NCBI Taxonomy" id="13502"/>
    <lineage>
        <taxon>Eukaryota</taxon>
        <taxon>Fungi</taxon>
        <taxon>Dikarya</taxon>
        <taxon>Ascomycota</taxon>
        <taxon>Saccharomycotina</taxon>
        <taxon>Pichiomycetes</taxon>
        <taxon>Pichiales</taxon>
        <taxon>Pichiaceae</taxon>
        <taxon>Brettanomyces</taxon>
    </lineage>
</organism>
<evidence type="ECO:0000313" key="8">
    <source>
        <dbReference type="Proteomes" id="UP000662931"/>
    </source>
</evidence>
<dbReference type="Pfam" id="PF23240">
    <property type="entry name" value="HAT_PRP39_N"/>
    <property type="match status" value="1"/>
</dbReference>
<keyword evidence="8" id="KW-1185">Reference proteome</keyword>
<dbReference type="PANTHER" id="PTHR17204">
    <property type="entry name" value="PRE-MRNA PROCESSING PROTEIN PRP39-RELATED"/>
    <property type="match status" value="1"/>
</dbReference>
<protein>
    <recommendedName>
        <fullName evidence="9">Pre-mRNA-processing factor 39</fullName>
    </recommendedName>
</protein>
<evidence type="ECO:0000313" key="7">
    <source>
        <dbReference type="EMBL" id="QPG76105.1"/>
    </source>
</evidence>
<comment type="subcellular location">
    <subcellularLocation>
        <location evidence="1">Nucleus</location>
    </subcellularLocation>
</comment>
<proteinExistence type="inferred from homology"/>
<dbReference type="EMBL" id="CP064815">
    <property type="protein sequence ID" value="QPG76105.1"/>
    <property type="molecule type" value="Genomic_DNA"/>
</dbReference>
<evidence type="ECO:0000256" key="2">
    <source>
        <dbReference type="ARBA" id="ARBA00022664"/>
    </source>
</evidence>
<evidence type="ECO:0000256" key="5">
    <source>
        <dbReference type="ARBA" id="ARBA00023242"/>
    </source>
</evidence>
<dbReference type="OrthoDB" id="10265668at2759"/>
<comment type="similarity">
    <text evidence="6">Belongs to the PRP39 family.</text>
</comment>
<dbReference type="InterPro" id="IPR059164">
    <property type="entry name" value="HAT_PRP39_C"/>
</dbReference>
<keyword evidence="3" id="KW-0677">Repeat</keyword>
<dbReference type="KEGG" id="bnn:FOA43_003491"/>
<dbReference type="Gene3D" id="1.25.40.10">
    <property type="entry name" value="Tetratricopeptide repeat domain"/>
    <property type="match status" value="2"/>
</dbReference>